<reference evidence="28" key="12">
    <citation type="journal article" date="2020" name="Int. J. Antimicrob. Agents">
        <title>Identification and characterisation of fosfomycin resistance in Escherichia coli urinary tract infection isolates from Australia.</title>
        <authorList>
            <person name="Mowlaboccus S."/>
            <person name="Daley D."/>
            <person name="Pang S."/>
            <person name="Gottlieb T."/>
            <person name="Merlino J."/>
            <person name="Nimmo G.R."/>
            <person name="George N."/>
            <person name="Korman T.M."/>
            <person name="Streitberg R."/>
            <person name="Robson J."/>
            <person name="Peachey G."/>
            <person name="Collignon P."/>
            <person name="Bradbury S."/>
            <person name="Colombi E."/>
            <person name="Ramsay J.P."/>
            <person name="Rogers B.A."/>
            <person name="Coombs G.W."/>
        </authorList>
    </citation>
    <scope>NUCLEOTIDE SEQUENCE</scope>
    <source>
        <strain evidence="28">EC2</strain>
    </source>
</reference>
<evidence type="ECO:0000313" key="50">
    <source>
        <dbReference type="Proteomes" id="UP000538406"/>
    </source>
</evidence>
<evidence type="ECO:0000313" key="46">
    <source>
        <dbReference type="Proteomes" id="UP000521991"/>
    </source>
</evidence>
<reference evidence="18" key="4">
    <citation type="submission" date="2018-12" db="EMBL/GenBank/DDBJ databases">
        <authorList>
            <consortium name="NCBI Pathogen Detection Project"/>
        </authorList>
    </citation>
    <scope>NUCLEOTIDE SEQUENCE</scope>
    <source>
        <strain evidence="19">Escherichia coli</strain>
        <strain evidence="18">EuSCAPE_DE065</strain>
    </source>
</reference>
<dbReference type="Proteomes" id="UP000254785">
    <property type="component" value="Unassembled WGS sequence"/>
</dbReference>
<reference evidence="14 46" key="15">
    <citation type="submission" date="2020-02" db="EMBL/GenBank/DDBJ databases">
        <authorList>
            <consortium name="PulseNet: The National Subtyping Network for Foodborne Disease Surveillance"/>
            <person name="Tarr C.L."/>
            <person name="Trees E."/>
            <person name="Katz L.S."/>
            <person name="Carleton-Romer H.A."/>
            <person name="Stroika S."/>
            <person name="Kucerova Z."/>
            <person name="Roache K.F."/>
            <person name="Sabol A.L."/>
            <person name="Besser J."/>
            <person name="Gerner-Smidt P."/>
        </authorList>
    </citation>
    <scope>NUCLEOTIDE SEQUENCE [LARGE SCALE GENOMIC DNA]</scope>
    <source>
        <strain evidence="14 46">PNUSAE004166</strain>
    </source>
</reference>
<evidence type="ECO:0000256" key="7">
    <source>
        <dbReference type="ARBA" id="ARBA00023002"/>
    </source>
</evidence>
<evidence type="ECO:0000313" key="18">
    <source>
        <dbReference type="EMBL" id="HAJ5959422.1"/>
    </source>
</evidence>
<evidence type="ECO:0000313" key="33">
    <source>
        <dbReference type="EMBL" id="TXQ31526.1"/>
    </source>
</evidence>
<dbReference type="GO" id="GO:0004130">
    <property type="term" value="F:cytochrome-c peroxidase activity"/>
    <property type="evidence" value="ECO:0007669"/>
    <property type="project" value="UniProtKB-EC"/>
</dbReference>
<reference evidence="17" key="22">
    <citation type="submission" date="2024-02" db="EMBL/GenBank/DDBJ databases">
        <authorList>
            <consortium name="Clinical and Environmental Microbiology Branch: Whole genome sequencing antimicrobial resistance pathogens in the healthcare setting"/>
        </authorList>
    </citation>
    <scope>NUCLEOTIDE SEQUENCE</scope>
    <source>
        <strain evidence="17">2023CK-00345</strain>
    </source>
</reference>
<reference evidence="44" key="16">
    <citation type="submission" date="2020-06" db="EMBL/GenBank/DDBJ databases">
        <title>Identification and Characterisation of Fosfomycin Resistance in Escherichia coli Urinary Tract Infection Isolates from Australia.</title>
        <authorList>
            <person name="Mowlaboccus S."/>
            <person name="Daley D."/>
            <person name="Pang S."/>
            <person name="Gottlieb T."/>
            <person name="Nimmo G.R."/>
            <person name="George N."/>
            <person name="Korman T.M."/>
            <person name="Strietberg R."/>
            <person name="Robson J."/>
            <person name="Peachey G."/>
            <person name="Collignon P."/>
            <person name="Bradbury S."/>
            <person name="Colombi E."/>
            <person name="Ramsay J.P."/>
            <person name="Rogers B.A."/>
            <person name="Coombs G.W."/>
        </authorList>
    </citation>
    <scope>NUCLEOTIDE SEQUENCE [LARGE SCALE GENOMIC DNA]</scope>
    <source>
        <strain evidence="44">EC2</strain>
    </source>
</reference>
<evidence type="ECO:0000313" key="16">
    <source>
        <dbReference type="EMBL" id="EFH6648698.1"/>
    </source>
</evidence>
<dbReference type="Pfam" id="PF00034">
    <property type="entry name" value="Cytochrom_C"/>
    <property type="match status" value="1"/>
</dbReference>
<dbReference type="EMBL" id="CP070393">
    <property type="protein sequence ID" value="QRZ97249.1"/>
    <property type="molecule type" value="Genomic_DNA"/>
</dbReference>
<dbReference type="PROSITE" id="PS51007">
    <property type="entry name" value="CYTC"/>
    <property type="match status" value="3"/>
</dbReference>
<dbReference type="EMBL" id="CP063369">
    <property type="protein sequence ID" value="QOY30318.1"/>
    <property type="molecule type" value="Genomic_DNA"/>
</dbReference>
<evidence type="ECO:0000313" key="43">
    <source>
        <dbReference type="Proteomes" id="UP000469708"/>
    </source>
</evidence>
<dbReference type="EMBL" id="UGDC01000003">
    <property type="protein sequence ID" value="STJ77937.1"/>
    <property type="molecule type" value="Genomic_DNA"/>
</dbReference>
<dbReference type="Proteomes" id="UP000629265">
    <property type="component" value="Unassembled WGS sequence"/>
</dbReference>
<dbReference type="FunFam" id="1.10.760.10:FF:000007">
    <property type="entry name" value="Cytochrome c peroxidase"/>
    <property type="match status" value="1"/>
</dbReference>
<dbReference type="GO" id="GO:0009055">
    <property type="term" value="F:electron transfer activity"/>
    <property type="evidence" value="ECO:0007669"/>
    <property type="project" value="InterPro"/>
</dbReference>
<name>A0A024LA66_ECOLX</name>
<evidence type="ECO:0000313" key="14">
    <source>
        <dbReference type="EMBL" id="EFH0364437.1"/>
    </source>
</evidence>
<keyword evidence="6" id="KW-0249">Electron transport</keyword>
<evidence type="ECO:0000256" key="4">
    <source>
        <dbReference type="ARBA" id="ARBA00022617"/>
    </source>
</evidence>
<dbReference type="EMBL" id="JAAGYI010000045">
    <property type="protein sequence ID" value="NEM87846.1"/>
    <property type="molecule type" value="Genomic_DNA"/>
</dbReference>
<dbReference type="Proteomes" id="UP000581425">
    <property type="component" value="Unassembled WGS sequence"/>
</dbReference>
<evidence type="ECO:0000313" key="19">
    <source>
        <dbReference type="EMBL" id="HBB1574521.1"/>
    </source>
</evidence>
<keyword evidence="7 15" id="KW-0560">Oxidoreductase</keyword>
<dbReference type="InterPro" id="IPR004852">
    <property type="entry name" value="Di-haem_cyt_c_peroxidsae"/>
</dbReference>
<reference evidence="29 51" key="19">
    <citation type="submission" date="2020-10" db="EMBL/GenBank/DDBJ databases">
        <title>Analysis of Genomes of Bacterial Isolates from Lameness Outbreaks in Broilers.</title>
        <authorList>
            <person name="Rhoads D."/>
            <person name="Ekesi N.S."/>
        </authorList>
    </citation>
    <scope>NUCLEOTIDE SEQUENCE [LARGE SCALE GENOMIC DNA]</scope>
    <source>
        <strain evidence="29 51">1409</strain>
    </source>
</reference>
<dbReference type="Proteomes" id="UP000509796">
    <property type="component" value="Chromosome"/>
</dbReference>
<evidence type="ECO:0000313" key="42">
    <source>
        <dbReference type="Proteomes" id="UP000462410"/>
    </source>
</evidence>
<dbReference type="EMBL" id="ABLFQU030000148">
    <property type="protein sequence ID" value="EMM0029006.1"/>
    <property type="molecule type" value="Genomic_DNA"/>
</dbReference>
<dbReference type="EMBL" id="CACRYR010000255">
    <property type="protein sequence ID" value="VZR38442.1"/>
    <property type="molecule type" value="Genomic_DNA"/>
</dbReference>
<dbReference type="AlphaFoldDB" id="A0A024LA66"/>
<reference evidence="35" key="21">
    <citation type="journal article" date="2023" name="Front. Microbiol.">
        <title>Virotyping and genetic antimicrobial susceptibility testing of porcine ETEC/STEC strains and associated plasmid types.</title>
        <authorList>
            <person name="Vereecke N."/>
            <person name="Van Hoorde S."/>
            <person name="Sperling D."/>
            <person name="Theuns S."/>
            <person name="Devriendt B."/>
            <person name="Cox E."/>
        </authorList>
    </citation>
    <scope>NUCLEOTIDE SEQUENCE</scope>
    <source>
        <strain evidence="35">ETEC4085</strain>
    </source>
</reference>
<dbReference type="Proteomes" id="UP000359125">
    <property type="component" value="Unassembled WGS sequence"/>
</dbReference>
<evidence type="ECO:0000313" key="51">
    <source>
        <dbReference type="Proteomes" id="UP000581425"/>
    </source>
</evidence>
<keyword evidence="10" id="KW-1133">Transmembrane helix</keyword>
<dbReference type="Proteomes" id="UP000532204">
    <property type="component" value="Unassembled WGS sequence"/>
</dbReference>
<evidence type="ECO:0000313" key="12">
    <source>
        <dbReference type="EMBL" id="EFC3527456.1"/>
    </source>
</evidence>
<dbReference type="Proteomes" id="UP000521991">
    <property type="component" value="Unassembled WGS sequence"/>
</dbReference>
<evidence type="ECO:0000256" key="2">
    <source>
        <dbReference type="ARBA" id="ARBA00022448"/>
    </source>
</evidence>
<dbReference type="Proteomes" id="UP000531813">
    <property type="component" value="Unassembled WGS sequence"/>
</dbReference>
<evidence type="ECO:0000313" key="52">
    <source>
        <dbReference type="Proteomes" id="UP000629265"/>
    </source>
</evidence>
<keyword evidence="2" id="KW-0813">Transport</keyword>
<evidence type="ECO:0000313" key="31">
    <source>
        <dbReference type="EMBL" id="STJ52520.1"/>
    </source>
</evidence>
<dbReference type="InterPro" id="IPR009056">
    <property type="entry name" value="Cyt_c-like_dom"/>
</dbReference>
<dbReference type="EMBL" id="AASWIS010000019">
    <property type="protein sequence ID" value="EFH5893931.1"/>
    <property type="molecule type" value="Genomic_DNA"/>
</dbReference>
<dbReference type="Proteomes" id="UP000517067">
    <property type="component" value="Unassembled WGS sequence"/>
</dbReference>
<dbReference type="Proteomes" id="UP000581425">
    <property type="component" value="Chromosome"/>
</dbReference>
<evidence type="ECO:0000256" key="8">
    <source>
        <dbReference type="ARBA" id="ARBA00023004"/>
    </source>
</evidence>
<dbReference type="Proteomes" id="UP000846355">
    <property type="component" value="Unassembled WGS sequence"/>
</dbReference>
<evidence type="ECO:0000313" key="38">
    <source>
        <dbReference type="Proteomes" id="UP000254785"/>
    </source>
</evidence>
<dbReference type="OMA" id="EMGSHDW"/>
<evidence type="ECO:0000313" key="28">
    <source>
        <dbReference type="EMBL" id="QLG55570.1"/>
    </source>
</evidence>
<reference evidence="27 36" key="1">
    <citation type="submission" date="2016-10" db="EMBL/GenBank/DDBJ databases">
        <title>Whole genome sequences of antibiotic resistant commensal Escherichia coli from healthy Australian adults.</title>
        <authorList>
            <person name="Moran R.A."/>
            <person name="Anantham S."/>
            <person name="Nigro S.J."/>
            <person name="Holt K.E."/>
            <person name="Hall R.M."/>
        </authorList>
    </citation>
    <scope>NUCLEOTIDE SEQUENCE [LARGE SCALE GENOMIC DNA]</scope>
    <source>
        <strain evidence="27 36">2.3-R4</strain>
    </source>
</reference>
<evidence type="ECO:0000313" key="36">
    <source>
        <dbReference type="Proteomes" id="UP000188855"/>
    </source>
</evidence>
<dbReference type="InterPro" id="IPR025992">
    <property type="entry name" value="Haem-bd"/>
</dbReference>
<dbReference type="EMBL" id="CP122634">
    <property type="protein sequence ID" value="WHI02203.1"/>
    <property type="molecule type" value="Genomic_DNA"/>
</dbReference>
<dbReference type="Proteomes" id="UP000538406">
    <property type="component" value="Unassembled WGS sequence"/>
</dbReference>
<evidence type="ECO:0000256" key="6">
    <source>
        <dbReference type="ARBA" id="ARBA00022982"/>
    </source>
</evidence>
<dbReference type="EMBL" id="MPAF01000032">
    <property type="protein sequence ID" value="OOK26346.1"/>
    <property type="molecule type" value="Genomic_DNA"/>
</dbReference>
<reference evidence="33 39" key="8">
    <citation type="submission" date="2019-08" db="EMBL/GenBank/DDBJ databases">
        <title>Whole genome analysis of cultivated E. coli strains isolated from CD patients and healthy donors.</title>
        <authorList>
            <person name="Siniagina M.N."/>
            <person name="Markelova M.I."/>
            <person name="Laikov A.V."/>
            <person name="Boulygina E.A."/>
            <person name="Khusnutdinova D.R."/>
            <person name="Kharchenko A."/>
            <person name="Grigoryeva T.V."/>
        </authorList>
    </citation>
    <scope>NUCLEOTIDE SEQUENCE [LARGE SCALE GENOMIC DNA]</scope>
    <source>
        <strain evidence="33 39">1_45_11</strain>
    </source>
</reference>
<evidence type="ECO:0000313" key="37">
    <source>
        <dbReference type="Proteomes" id="UP000254503"/>
    </source>
</evidence>
<dbReference type="Proteomes" id="UP000540485">
    <property type="component" value="Unassembled WGS sequence"/>
</dbReference>
<evidence type="ECO:0000256" key="3">
    <source>
        <dbReference type="ARBA" id="ARBA00022559"/>
    </source>
</evidence>
<proteinExistence type="predicted"/>
<keyword evidence="3 15" id="KW-0575">Peroxidase</keyword>
<comment type="subcellular location">
    <subcellularLocation>
        <location evidence="1">Cell envelope</location>
    </subcellularLocation>
</comment>
<dbReference type="Proteomes" id="UP000460351">
    <property type="component" value="Unassembled WGS sequence"/>
</dbReference>
<dbReference type="Proteomes" id="UP001179946">
    <property type="component" value="Chromosome"/>
</dbReference>
<evidence type="ECO:0000313" key="44">
    <source>
        <dbReference type="Proteomes" id="UP000509796"/>
    </source>
</evidence>
<keyword evidence="10" id="KW-0812">Transmembrane</keyword>
<evidence type="ECO:0000313" key="17">
    <source>
        <dbReference type="EMBL" id="EMM0029006.1"/>
    </source>
</evidence>
<feature type="domain" description="Cytochrome c" evidence="11">
    <location>
        <begin position="42"/>
        <end position="155"/>
    </location>
</feature>
<evidence type="ECO:0000313" key="30">
    <source>
        <dbReference type="EMBL" id="QRZ97249.1"/>
    </source>
</evidence>
<reference evidence="20 51" key="18">
    <citation type="submission" date="2020-07" db="EMBL/GenBank/DDBJ databases">
        <title>Analysis of Genomes of Bacterial Isolates from Lameness Outbreaks in Broilers.</title>
        <authorList>
            <person name="Ekesi N.S."/>
            <person name="Alrubaye A."/>
            <person name="Rhoads D."/>
        </authorList>
    </citation>
    <scope>NUCLEOTIDE SEQUENCE [LARGE SCALE GENOMIC DNA]</scope>
    <source>
        <strain evidence="20 51">1409</strain>
    </source>
</reference>
<dbReference type="GO" id="GO:0030313">
    <property type="term" value="C:cell envelope"/>
    <property type="evidence" value="ECO:0007669"/>
    <property type="project" value="UniProtKB-SubCell"/>
</dbReference>
<dbReference type="EMBL" id="VRXD01000034">
    <property type="protein sequence ID" value="TXQ31526.1"/>
    <property type="molecule type" value="Genomic_DNA"/>
</dbReference>
<dbReference type="InterPro" id="IPR051395">
    <property type="entry name" value="Cytochrome_c_Peroxidase/MauG"/>
</dbReference>
<evidence type="ECO:0000313" key="29">
    <source>
        <dbReference type="EMBL" id="QOY30318.1"/>
    </source>
</evidence>
<evidence type="ECO:0000313" key="22">
    <source>
        <dbReference type="EMBL" id="MQS32380.1"/>
    </source>
</evidence>
<evidence type="ECO:0000313" key="32">
    <source>
        <dbReference type="EMBL" id="STJ77937.1"/>
    </source>
</evidence>
<evidence type="ECO:0000256" key="10">
    <source>
        <dbReference type="SAM" id="Phobius"/>
    </source>
</evidence>
<reference evidence="18" key="2">
    <citation type="journal article" date="2018" name="Genome Biol.">
        <title>SKESA: strategic k-mer extension for scrupulous assemblies.</title>
        <authorList>
            <person name="Souvorov A."/>
            <person name="Agarwala R."/>
            <person name="Lipman D.J."/>
        </authorList>
    </citation>
    <scope>NUCLEOTIDE SEQUENCE [LARGE SCALE GENOMIC DNA]</scope>
    <source>
        <strain evidence="19">Escherichia coli</strain>
        <strain evidence="18">EuSCAPE_DE065</strain>
    </source>
</reference>
<accession>A0A024LA66</accession>
<dbReference type="PANTHER" id="PTHR30600:SF7">
    <property type="entry name" value="CYTOCHROME C PEROXIDASE-RELATED"/>
    <property type="match status" value="1"/>
</dbReference>
<evidence type="ECO:0000313" key="47">
    <source>
        <dbReference type="Proteomes" id="UP000530628"/>
    </source>
</evidence>
<dbReference type="EC" id="1.11.1.-" evidence="15"/>
<dbReference type="SMR" id="A0A024LA66"/>
<reference evidence="30" key="20">
    <citation type="submission" date="2021-02" db="EMBL/GenBank/DDBJ databases">
        <title>Co-localization of colistin and carbapenem -resistance genes on a novel transferable IncHI2 plasmid in Escherichia coli from chicken-origin.</title>
        <authorList>
            <person name="Hoffmann M."/>
            <person name="Balkey M."/>
            <person name="Ronco T."/>
            <person name="Hendriksen R.S."/>
        </authorList>
    </citation>
    <scope>NUCLEOTIDE SEQUENCE</scope>
    <source>
        <strain evidence="30">CFSAN083829</strain>
    </source>
</reference>
<dbReference type="EC" id="1.11.1.5" evidence="31 34"/>
<reference evidence="37 38" key="3">
    <citation type="submission" date="2018-06" db="EMBL/GenBank/DDBJ databases">
        <authorList>
            <consortium name="Pathogen Informatics"/>
            <person name="Doyle S."/>
        </authorList>
    </citation>
    <scope>NUCLEOTIDE SEQUENCE [LARGE SCALE GENOMIC DNA]</scope>
    <source>
        <strain evidence="31 37">NCTC9045</strain>
        <strain evidence="32 38">NCTC9117</strain>
    </source>
</reference>
<dbReference type="Proteomes" id="UP000254503">
    <property type="component" value="Unassembled WGS sequence"/>
</dbReference>
<dbReference type="Pfam" id="PF14376">
    <property type="entry name" value="Haem_bd"/>
    <property type="match status" value="1"/>
</dbReference>
<evidence type="ECO:0000256" key="5">
    <source>
        <dbReference type="ARBA" id="ARBA00022723"/>
    </source>
</evidence>
<evidence type="ECO:0000256" key="1">
    <source>
        <dbReference type="ARBA" id="ARBA00004196"/>
    </source>
</evidence>
<evidence type="ECO:0000313" key="27">
    <source>
        <dbReference type="EMBL" id="OOK26346.1"/>
    </source>
</evidence>
<dbReference type="GO" id="GO:0020037">
    <property type="term" value="F:heme binding"/>
    <property type="evidence" value="ECO:0007669"/>
    <property type="project" value="InterPro"/>
</dbReference>
<evidence type="ECO:0000313" key="24">
    <source>
        <dbReference type="EMBL" id="NEM87846.1"/>
    </source>
</evidence>
<evidence type="ECO:0000313" key="34">
    <source>
        <dbReference type="EMBL" id="VZR38442.1"/>
    </source>
</evidence>
<dbReference type="RefSeq" id="WP_000784827.1">
    <property type="nucleotide sequence ID" value="NZ_AP019189.1"/>
</dbReference>
<evidence type="ECO:0000313" key="45">
    <source>
        <dbReference type="Proteomes" id="UP000517067"/>
    </source>
</evidence>
<keyword evidence="8 9" id="KW-0408">Iron</keyword>
<keyword evidence="5 9" id="KW-0479">Metal-binding</keyword>
<evidence type="ECO:0000313" key="49">
    <source>
        <dbReference type="Proteomes" id="UP000532204"/>
    </source>
</evidence>
<dbReference type="EMBL" id="DABHXT010000021">
    <property type="protein sequence ID" value="HAJ5959422.1"/>
    <property type="molecule type" value="Genomic_DNA"/>
</dbReference>
<dbReference type="Proteomes" id="UP000870292">
    <property type="component" value="Unassembled WGS sequence"/>
</dbReference>
<dbReference type="EMBL" id="JACGTG010000001">
    <property type="protein sequence ID" value="MBA6239390.1"/>
    <property type="molecule type" value="Genomic_DNA"/>
</dbReference>
<evidence type="ECO:0000313" key="41">
    <source>
        <dbReference type="Proteomes" id="UP000460351"/>
    </source>
</evidence>
<dbReference type="Proteomes" id="UP000530628">
    <property type="component" value="Unassembled WGS sequence"/>
</dbReference>
<sequence length="465" mass="51571">MKMVSRITAIGLAGVAICYLGLSGYVWYHDNKRSKQADVQASAVSENNKVLGFLREKGCDYCHTPSAELPAYYYIPGAKQLMDYDIKLGYKSFNLEAVRAALLADKPVSQSDLNKIEWVMQYETMPPTRYTALHWAGKVSDEERAEILAWIAKQRAEYYASNDTAPEHRNEPVQPIPQKLPTDAQKVALGFALYHDPRLSADSTISCAHCHALNAGGVDGRKTSIGVGGAVGPINAPTVFNSVFNVEQFWDGRAATLQDQAGGPPLNPIEMASKSWDEIIAKLEKDPQLKTQFLEVYPQGFSGENITDAIAEFEKTLITPDSPFDKWLRGDENALTAQQKKGYQLFKDNKCATCHGGIILGGRSFEPLGLKKDFNFGEITAADIGRMNVTKEERDKLRQKVPGLRNVALTAPYFHRGDVPTLDGAVKLMLRYQVGKELPQEDVDDIVAFLHSLNGVYTPYMQDKQ</sequence>
<organism evidence="15 48">
    <name type="scientific">Escherichia coli</name>
    <dbReference type="NCBI Taxonomy" id="562"/>
    <lineage>
        <taxon>Bacteria</taxon>
        <taxon>Pseudomonadati</taxon>
        <taxon>Pseudomonadota</taxon>
        <taxon>Gammaproteobacteria</taxon>
        <taxon>Enterobacterales</taxon>
        <taxon>Enterobacteriaceae</taxon>
        <taxon>Escherichia</taxon>
    </lineage>
</organism>
<dbReference type="EMBL" id="JABUPU010000049">
    <property type="protein sequence ID" value="NYP88024.1"/>
    <property type="molecule type" value="Genomic_DNA"/>
</dbReference>
<evidence type="ECO:0000259" key="11">
    <source>
        <dbReference type="PROSITE" id="PS51007"/>
    </source>
</evidence>
<dbReference type="EMBL" id="JABUPJ010000045">
    <property type="protein sequence ID" value="NYQ41410.1"/>
    <property type="molecule type" value="Genomic_DNA"/>
</dbReference>
<dbReference type="EMBL" id="AASURL010000009">
    <property type="protein sequence ID" value="EFH0364437.1"/>
    <property type="molecule type" value="Genomic_DNA"/>
</dbReference>
<evidence type="ECO:0000313" key="35">
    <source>
        <dbReference type="EMBL" id="WHI02203.1"/>
    </source>
</evidence>
<reference evidence="13 49" key="7">
    <citation type="submission" date="2019-05" db="EMBL/GenBank/DDBJ databases">
        <authorList>
            <consortium name="NARMS: The National Antimicrobial Resistance Monitoring System"/>
        </authorList>
    </citation>
    <scope>NUCLEOTIDE SEQUENCE [LARGE SCALE GENOMIC DNA]</scope>
    <source>
        <strain evidence="13 49">CVM N18EC122</strain>
        <strain evidence="12 50">FSIS11705178</strain>
    </source>
</reference>
<feature type="domain" description="Cytochrome c" evidence="11">
    <location>
        <begin position="337"/>
        <end position="454"/>
    </location>
</feature>
<feature type="domain" description="Cytochrome c" evidence="11">
    <location>
        <begin position="185"/>
        <end position="287"/>
    </location>
</feature>
<dbReference type="SUPFAM" id="SSF46626">
    <property type="entry name" value="Cytochrome c"/>
    <property type="match status" value="2"/>
</dbReference>
<keyword evidence="10" id="KW-0472">Membrane</keyword>
<dbReference type="EMBL" id="SQQU01000031">
    <property type="protein sequence ID" value="MQS32380.1"/>
    <property type="molecule type" value="Genomic_DNA"/>
</dbReference>
<reference evidence="28" key="17">
    <citation type="submission" date="2020-06" db="EMBL/GenBank/DDBJ databases">
        <authorList>
            <person name="Ramsay J.P."/>
            <person name="Colombi E."/>
            <person name="Mowlaboccus S."/>
        </authorList>
    </citation>
    <scope>NUCLEOTIDE SEQUENCE</scope>
    <source>
        <strain evidence="28">EC2</strain>
    </source>
</reference>
<dbReference type="GO" id="GO:0046872">
    <property type="term" value="F:metal ion binding"/>
    <property type="evidence" value="ECO:0007669"/>
    <property type="project" value="UniProtKB-KW"/>
</dbReference>
<dbReference type="Proteomes" id="UP000462410">
    <property type="component" value="Unassembled WGS sequence"/>
</dbReference>
<dbReference type="Pfam" id="PF03150">
    <property type="entry name" value="CCP_MauG"/>
    <property type="match status" value="1"/>
</dbReference>
<dbReference type="Proteomes" id="UP000469708">
    <property type="component" value="Unassembled WGS sequence"/>
</dbReference>
<evidence type="ECO:0000256" key="9">
    <source>
        <dbReference type="PROSITE-ProRule" id="PRU00433"/>
    </source>
</evidence>
<dbReference type="EMBL" id="AASHPR010000082">
    <property type="protein sequence ID" value="EFC3527456.1"/>
    <property type="molecule type" value="Genomic_DNA"/>
</dbReference>
<reference evidence="34 52" key="9">
    <citation type="submission" date="2019-11" db="EMBL/GenBank/DDBJ databases">
        <authorList>
            <person name="Haines EK M."/>
        </authorList>
    </citation>
    <scope>NUCLEOTIDE SEQUENCE [LARGE SCALE GENOMIC DNA]</scope>
    <source>
        <strain evidence="34">KR2729</strain>
    </source>
</reference>
<evidence type="ECO:0000313" key="21">
    <source>
        <dbReference type="EMBL" id="MQK24506.1"/>
    </source>
</evidence>
<dbReference type="EMBL" id="AASEBA010000061">
    <property type="protein sequence ID" value="EFC9751956.1"/>
    <property type="molecule type" value="Genomic_DNA"/>
</dbReference>
<feature type="transmembrane region" description="Helical" evidence="10">
    <location>
        <begin position="7"/>
        <end position="28"/>
    </location>
</feature>
<evidence type="ECO:0000313" key="15">
    <source>
        <dbReference type="EMBL" id="EFH5893931.1"/>
    </source>
</evidence>
<dbReference type="InterPro" id="IPR036909">
    <property type="entry name" value="Cyt_c-like_dom_sf"/>
</dbReference>
<evidence type="ECO:0000313" key="40">
    <source>
        <dbReference type="Proteomes" id="UP000359125"/>
    </source>
</evidence>
<evidence type="ECO:0000313" key="26">
    <source>
        <dbReference type="EMBL" id="NYQ41410.1"/>
    </source>
</evidence>
<gene>
    <name evidence="12" type="primary">ccp</name>
    <name evidence="14" type="ORF">BGM66_000817</name>
    <name evidence="27" type="ORF">BMT91_16975</name>
    <name evidence="12" type="ORF">CTR35_004724</name>
    <name evidence="22" type="ORF">E4K51_19940</name>
    <name evidence="13" type="ORF">E6D34_22410</name>
    <name evidence="21" type="ORF">EIZ93_09275</name>
    <name evidence="29" type="ORF">FOI11_018185</name>
    <name evidence="20" type="ORF">FOI11_04995</name>
    <name evidence="33" type="ORF">FV293_20960</name>
    <name evidence="24" type="ORF">G3V95_20560</name>
    <name evidence="26" type="ORF">G4A38_23055</name>
    <name evidence="25" type="ORF">G4A47_23070</name>
    <name evidence="16" type="ORF">GNW61_08050</name>
    <name evidence="15" type="ORF">GOP25_17080</name>
    <name evidence="23" type="ORF">GP965_19310</name>
    <name evidence="18" type="ORF">HMV95_14265</name>
    <name evidence="28" type="ORF">HX136_00925</name>
    <name evidence="34" type="ORF">IDONEFKE_04202</name>
    <name evidence="19" type="ORF">J0541_003483</name>
    <name evidence="30" type="ORF">JNP96_26380</name>
    <name evidence="31" type="ORF">NCTC9045_00320</name>
    <name evidence="32" type="ORF">NCTC9117_00455</name>
    <name evidence="17" type="ORF">P6223_005755</name>
    <name evidence="35" type="ORF">QDW62_01070</name>
</gene>
<dbReference type="PANTHER" id="PTHR30600">
    <property type="entry name" value="CYTOCHROME C PEROXIDASE-RELATED"/>
    <property type="match status" value="1"/>
</dbReference>
<reference evidence="25 45" key="13">
    <citation type="journal article" date="2020" name="J. Appl. Microbiol.">
        <title>Genetic characterization of Shigatoxigenic and enteropathogenic Escherichia coli O80:H2 from diarrheic and septicemic calves and relatedness to human Shigatoxigenic E. coli O80:H2.</title>
        <authorList>
            <person name="Habets A."/>
            <person name="Crombe F."/>
            <person name="Nakamura K."/>
            <person name="Guerin V."/>
            <person name="De Rauw K."/>
            <person name="Pierard D."/>
            <person name="Saulmont M."/>
            <person name="Hayashi T."/>
            <person name="Mainil J.G."/>
            <person name="Thiry D."/>
        </authorList>
    </citation>
    <scope>NUCLEOTIDE SEQUENCE [LARGE SCALE GENOMIC DNA]</scope>
    <source>
        <strain evidence="26">EH3306</strain>
        <strain evidence="25 45">EH3307</strain>
    </source>
</reference>
<dbReference type="SMART" id="SM01235">
    <property type="entry name" value="Haem_bd"/>
    <property type="match status" value="1"/>
</dbReference>
<dbReference type="EMBL" id="DADUEU010000022">
    <property type="protein sequence ID" value="HBB1574521.1"/>
    <property type="molecule type" value="Genomic_DNA"/>
</dbReference>
<dbReference type="Proteomes" id="UP000321295">
    <property type="component" value="Unassembled WGS sequence"/>
</dbReference>
<evidence type="ECO:0000313" key="48">
    <source>
        <dbReference type="Proteomes" id="UP000531813"/>
    </source>
</evidence>
<reference evidence="22 41" key="6">
    <citation type="journal article" date="2019" name="Microorganisms">
        <title>Characteristics of Carbapenem-Resistant and Colistin-Resistant Escherichia coli Co-Producing NDM-1 and MCR-1 from Pig Farms in China.</title>
        <authorList>
            <person name="Peng Z."/>
            <person name="Li X."/>
            <person name="Hu Z."/>
            <person name="Li Z."/>
            <person name="Lv Y."/>
            <person name="Lei M."/>
            <person name="Wu B."/>
            <person name="Chen H."/>
            <person name="Wang X."/>
        </authorList>
    </citation>
    <scope>NUCLEOTIDE SEQUENCE [LARGE SCALE GENOMIC DNA]</scope>
    <source>
        <strain evidence="22 41">RXD010</strain>
    </source>
</reference>
<dbReference type="EMBL" id="WTRC01000388">
    <property type="protein sequence ID" value="MWT23040.1"/>
    <property type="molecule type" value="Genomic_DNA"/>
</dbReference>
<evidence type="ECO:0000313" key="23">
    <source>
        <dbReference type="EMBL" id="MWT23040.1"/>
    </source>
</evidence>
<dbReference type="EMBL" id="UGDD01000002">
    <property type="protein sequence ID" value="STJ52520.1"/>
    <property type="molecule type" value="Genomic_DNA"/>
</dbReference>
<dbReference type="EMBL" id="RYCF01000021">
    <property type="protein sequence ID" value="MQK24506.1"/>
    <property type="molecule type" value="Genomic_DNA"/>
</dbReference>
<evidence type="ECO:0000313" key="25">
    <source>
        <dbReference type="EMBL" id="NYP88024.1"/>
    </source>
</evidence>
<dbReference type="Proteomes" id="UP000663166">
    <property type="component" value="Chromosome"/>
</dbReference>
<reference evidence="15 48" key="11">
    <citation type="submission" date="2019-12" db="EMBL/GenBank/DDBJ databases">
        <authorList>
            <consortium name="GenomeTrakr network: Whole genome sequencing for foodborne pathogen traceback"/>
        </authorList>
    </citation>
    <scope>NUCLEOTIDE SEQUENCE [LARGE SCALE GENOMIC DNA]</scope>
    <source>
        <strain evidence="16 47">PSU-2072</strain>
        <strain evidence="15 48">PSU-2243</strain>
    </source>
</reference>
<dbReference type="Gene3D" id="1.10.760.10">
    <property type="entry name" value="Cytochrome c-like domain"/>
    <property type="match status" value="2"/>
</dbReference>
<reference evidence="24 43" key="14">
    <citation type="submission" date="2020-02" db="EMBL/GenBank/DDBJ databases">
        <authorList>
            <person name="Subbiah M."/>
            <person name="Call D."/>
        </authorList>
    </citation>
    <scope>NUCLEOTIDE SEQUENCE [LARGE SCALE GENOMIC DNA]</scope>
    <source>
        <strain evidence="24 43">8375wC2</strain>
    </source>
</reference>
<reference evidence="23 42" key="10">
    <citation type="submission" date="2019-12" db="EMBL/GenBank/DDBJ databases">
        <title>Enteriobacteria Tanzani isolates_8377-8380.</title>
        <authorList>
            <person name="Subbiah M."/>
            <person name="Call D."/>
        </authorList>
    </citation>
    <scope>NUCLEOTIDE SEQUENCE [LARGE SCALE GENOMIC DNA]</scope>
    <source>
        <strain evidence="23 42">8378wH8</strain>
    </source>
</reference>
<dbReference type="FunFam" id="1.10.760.10:FF:000004">
    <property type="entry name" value="Cytochrome c peroxidase"/>
    <property type="match status" value="1"/>
</dbReference>
<evidence type="ECO:0000313" key="13">
    <source>
        <dbReference type="EMBL" id="EFC9751956.1"/>
    </source>
</evidence>
<evidence type="ECO:0000313" key="20">
    <source>
        <dbReference type="EMBL" id="MBA6239390.1"/>
    </source>
</evidence>
<evidence type="ECO:0000313" key="39">
    <source>
        <dbReference type="Proteomes" id="UP000321295"/>
    </source>
</evidence>
<protein>
    <submittedName>
        <fullName evidence="18">C-type cytochrome</fullName>
    </submittedName>
    <submittedName>
        <fullName evidence="34">Cytochrome c551 peroxidase</fullName>
    </submittedName>
    <submittedName>
        <fullName evidence="15 21">Cytochrome-c peroxidase</fullName>
        <ecNumber evidence="15">1.11.1.-</ecNumber>
    </submittedName>
    <submittedName>
        <fullName evidence="31">Putative cytochrome C peroxidase</fullName>
        <ecNumber evidence="31 34">1.11.1.5</ecNumber>
    </submittedName>
</protein>
<dbReference type="Proteomes" id="UP000188855">
    <property type="component" value="Unassembled WGS sequence"/>
</dbReference>
<dbReference type="EMBL" id="CP058571">
    <property type="protein sequence ID" value="QLG55570.1"/>
    <property type="molecule type" value="Genomic_DNA"/>
</dbReference>
<reference evidence="21 40" key="5">
    <citation type="journal article" date="2019" name="Environ. Health Perspect.">
        <title>Inter-host Transmission of Carbapenemase-Producing Escherichia coli among Humans and Backyard Animals.</title>
        <authorList>
            <person name="Li J."/>
            <person name="Bi Z."/>
            <person name="Ma S."/>
            <person name="Chen B."/>
            <person name="Cai C."/>
            <person name="He J."/>
            <person name="Schwarz S."/>
            <person name="Sun C."/>
            <person name="Zhou Y."/>
            <person name="Yin J."/>
            <person name="Hulth A."/>
            <person name="Wang Y."/>
            <person name="Shen Z."/>
            <person name="Wang S."/>
            <person name="Wu C."/>
            <person name="Nilsson L.E."/>
            <person name="Walsh T.R."/>
            <person name="Borjesson S."/>
            <person name="Shen J."/>
            <person name="Sun Q."/>
            <person name="Wang Y."/>
        </authorList>
    </citation>
    <scope>NUCLEOTIDE SEQUENCE [LARGE SCALE GENOMIC DNA]</scope>
    <source>
        <strain evidence="21 40">A016f</strain>
    </source>
</reference>
<keyword evidence="4 9" id="KW-0349">Heme</keyword>
<dbReference type="EMBL" id="AASWOY010000014">
    <property type="protein sequence ID" value="EFH6648698.1"/>
    <property type="molecule type" value="Genomic_DNA"/>
</dbReference>